<sequence length="230" mass="25234">MRAVMDGLGRASHVDRQGLLTRGARAAQLALLGATLLIGGATTQAQTQTLAALPDASAAIERGGSAKPVSAWNDFCNRYPAECAVDTSEPTTLAMTTALWRTLTAVNRRVNGRIRPMVDQQHWGVVDRWDFPDDGQGDCEDYQLLKRRMLVERGLARRALRMTVVIDEIGEGHAVLMVRTDRGDYILDNKTNAILPWQRTGYTYVKREGQDGLAWVSLNGVASPVTTANR</sequence>
<keyword evidence="2" id="KW-1185">Reference proteome</keyword>
<dbReference type="PANTHER" id="PTHR39327">
    <property type="match status" value="1"/>
</dbReference>
<dbReference type="RefSeq" id="WP_128563058.1">
    <property type="nucleotide sequence ID" value="NZ_BPQH01000007.1"/>
</dbReference>
<reference evidence="1" key="1">
    <citation type="journal article" date="2021" name="Front. Microbiol.">
        <title>Comprehensive Comparative Genomics and Phenotyping of Methylobacterium Species.</title>
        <authorList>
            <person name="Alessa O."/>
            <person name="Ogura Y."/>
            <person name="Fujitani Y."/>
            <person name="Takami H."/>
            <person name="Hayashi T."/>
            <person name="Sahin N."/>
            <person name="Tani A."/>
        </authorList>
    </citation>
    <scope>NUCLEOTIDE SEQUENCE</scope>
    <source>
        <strain evidence="1">KCTC 52305</strain>
    </source>
</reference>
<dbReference type="InterPro" id="IPR010319">
    <property type="entry name" value="Transglutaminase-like_Cys_pept"/>
</dbReference>
<proteinExistence type="predicted"/>
<evidence type="ECO:0000313" key="2">
    <source>
        <dbReference type="Proteomes" id="UP001055167"/>
    </source>
</evidence>
<name>A0ABQ4QZ83_9HYPH</name>
<organism evidence="1 2">
    <name type="scientific">Methylobacterium crusticola</name>
    <dbReference type="NCBI Taxonomy" id="1697972"/>
    <lineage>
        <taxon>Bacteria</taxon>
        <taxon>Pseudomonadati</taxon>
        <taxon>Pseudomonadota</taxon>
        <taxon>Alphaproteobacteria</taxon>
        <taxon>Hyphomicrobiales</taxon>
        <taxon>Methylobacteriaceae</taxon>
        <taxon>Methylobacterium</taxon>
    </lineage>
</organism>
<evidence type="ECO:0000313" key="1">
    <source>
        <dbReference type="EMBL" id="GJD49956.1"/>
    </source>
</evidence>
<gene>
    <name evidence="1" type="ORF">OPKNFCMD_2692</name>
</gene>
<comment type="caution">
    <text evidence="1">The sequence shown here is derived from an EMBL/GenBank/DDBJ whole genome shotgun (WGS) entry which is preliminary data.</text>
</comment>
<reference evidence="1" key="2">
    <citation type="submission" date="2021-08" db="EMBL/GenBank/DDBJ databases">
        <authorList>
            <person name="Tani A."/>
            <person name="Ola A."/>
            <person name="Ogura Y."/>
            <person name="Katsura K."/>
            <person name="Hayashi T."/>
        </authorList>
    </citation>
    <scope>NUCLEOTIDE SEQUENCE</scope>
    <source>
        <strain evidence="1">KCTC 52305</strain>
    </source>
</reference>
<dbReference type="Gene3D" id="3.10.620.30">
    <property type="match status" value="1"/>
</dbReference>
<dbReference type="EMBL" id="BPQH01000007">
    <property type="protein sequence ID" value="GJD49956.1"/>
    <property type="molecule type" value="Genomic_DNA"/>
</dbReference>
<protein>
    <recommendedName>
        <fullName evidence="3">Transglutaminase</fullName>
    </recommendedName>
</protein>
<dbReference type="Pfam" id="PF06035">
    <property type="entry name" value="Peptidase_C93"/>
    <property type="match status" value="1"/>
</dbReference>
<dbReference type="PANTHER" id="PTHR39327:SF1">
    <property type="entry name" value="BLR5470 PROTEIN"/>
    <property type="match status" value="1"/>
</dbReference>
<accession>A0ABQ4QZ83</accession>
<evidence type="ECO:0008006" key="3">
    <source>
        <dbReference type="Google" id="ProtNLM"/>
    </source>
</evidence>
<dbReference type="Proteomes" id="UP001055167">
    <property type="component" value="Unassembled WGS sequence"/>
</dbReference>